<reference evidence="1" key="2">
    <citation type="submission" date="2023-01" db="EMBL/GenBank/DDBJ databases">
        <authorList>
            <person name="Sun Q."/>
            <person name="Evtushenko L."/>
        </authorList>
    </citation>
    <scope>NUCLEOTIDE SEQUENCE</scope>
    <source>
        <strain evidence="1">VKM Ac-1321</strain>
    </source>
</reference>
<keyword evidence="2" id="KW-1185">Reference proteome</keyword>
<evidence type="ECO:0000313" key="2">
    <source>
        <dbReference type="Proteomes" id="UP001143480"/>
    </source>
</evidence>
<proteinExistence type="predicted"/>
<dbReference type="AlphaFoldDB" id="A0A9W6KYC3"/>
<dbReference type="Proteomes" id="UP001143480">
    <property type="component" value="Unassembled WGS sequence"/>
</dbReference>
<comment type="caution">
    <text evidence="1">The sequence shown here is derived from an EMBL/GenBank/DDBJ whole genome shotgun (WGS) entry which is preliminary data.</text>
</comment>
<gene>
    <name evidence="1" type="ORF">GCM10017581_105890</name>
</gene>
<organism evidence="1 2">
    <name type="scientific">Dactylosporangium matsuzakiense</name>
    <dbReference type="NCBI Taxonomy" id="53360"/>
    <lineage>
        <taxon>Bacteria</taxon>
        <taxon>Bacillati</taxon>
        <taxon>Actinomycetota</taxon>
        <taxon>Actinomycetes</taxon>
        <taxon>Micromonosporales</taxon>
        <taxon>Micromonosporaceae</taxon>
        <taxon>Dactylosporangium</taxon>
    </lineage>
</organism>
<name>A0A9W6KYC3_9ACTN</name>
<protein>
    <submittedName>
        <fullName evidence="1">Uncharacterized protein</fullName>
    </submittedName>
</protein>
<evidence type="ECO:0000313" key="1">
    <source>
        <dbReference type="EMBL" id="GLL08811.1"/>
    </source>
</evidence>
<sequence>MPAALRDAPGRPERPLPLVERHDIDESCLLNLAALAVDALRRRLRRGEDPHAAVAEVMHLVFGELTGADELDLVPGTGSLSAQAAELVADAATVERVVAMALEYRSRSD</sequence>
<reference evidence="1" key="1">
    <citation type="journal article" date="2014" name="Int. J. Syst. Evol. Microbiol.">
        <title>Complete genome sequence of Corynebacterium casei LMG S-19264T (=DSM 44701T), isolated from a smear-ripened cheese.</title>
        <authorList>
            <consortium name="US DOE Joint Genome Institute (JGI-PGF)"/>
            <person name="Walter F."/>
            <person name="Albersmeier A."/>
            <person name="Kalinowski J."/>
            <person name="Ruckert C."/>
        </authorList>
    </citation>
    <scope>NUCLEOTIDE SEQUENCE</scope>
    <source>
        <strain evidence="1">VKM Ac-1321</strain>
    </source>
</reference>
<dbReference type="EMBL" id="BSFP01000213">
    <property type="protein sequence ID" value="GLL08811.1"/>
    <property type="molecule type" value="Genomic_DNA"/>
</dbReference>
<accession>A0A9W6KYC3</accession>